<comment type="subcellular location">
    <subcellularLocation>
        <location evidence="1">Cytoplasm</location>
        <location evidence="1">Cytosol</location>
    </subcellularLocation>
</comment>
<dbReference type="SUPFAM" id="SSF54373">
    <property type="entry name" value="FAD-linked reductases, C-terminal domain"/>
    <property type="match status" value="1"/>
</dbReference>
<evidence type="ECO:0000256" key="2">
    <source>
        <dbReference type="ARBA" id="ARBA00005593"/>
    </source>
</evidence>
<evidence type="ECO:0000256" key="4">
    <source>
        <dbReference type="ARBA" id="ARBA00022490"/>
    </source>
</evidence>
<dbReference type="EMBL" id="CM035431">
    <property type="protein sequence ID" value="KAH7297034.1"/>
    <property type="molecule type" value="Genomic_DNA"/>
</dbReference>
<dbReference type="Gene3D" id="1.10.405.10">
    <property type="entry name" value="Guanine Nucleotide Dissociation Inhibitor, domain 1"/>
    <property type="match status" value="1"/>
</dbReference>
<dbReference type="InterPro" id="IPR036188">
    <property type="entry name" value="FAD/NAD-bd_sf"/>
</dbReference>
<evidence type="ECO:0000259" key="6">
    <source>
        <dbReference type="Pfam" id="PF22603"/>
    </source>
</evidence>
<proteinExistence type="inferred from homology"/>
<feature type="region of interest" description="Disordered" evidence="5">
    <location>
        <begin position="109"/>
        <end position="138"/>
    </location>
</feature>
<evidence type="ECO:0000256" key="1">
    <source>
        <dbReference type="ARBA" id="ARBA00004514"/>
    </source>
</evidence>
<dbReference type="PRINTS" id="PR00891">
    <property type="entry name" value="RABGDIREP"/>
</dbReference>
<dbReference type="Proteomes" id="UP000825935">
    <property type="component" value="Chromosome 26"/>
</dbReference>
<sequence length="669" mass="72790">MANLIEPSSFDLIVVGTGLPQCIVAAAAASNGHSVLHLDACDFYGSHWSSLPLQDFSDWCHSAGQLPFPSPIQITTPSNVSGTGASEVSNQNVSPSFERDTAAGEMVFQNGALPNNGSMPSSREFGDSFPENSTNGTTHSFAETSLYGSATTANASLQNGFLSPEPVTHTEEIVLNTNNLSLHDSTMEELGLQSEVVEERSSMYQDFHIMQDSIEDLGPSRRYCLDLAGPKLAYCGGSLVDLLLRSGANNYLEFKSLEASFMWSNGVLLPVPSSRADVFKDRTLINAEKRHLMRFFKLVVEHDSSNPDAPQISPEELESPFVKFLHERQVPLSVQSMILYAIALSNHKQGTVEEGGSHIMKTKEGLELLALYLSSVGRFVNSTGAFLYPLYGQGELPQAFSRSAAVKGALYALKMPIQSFLKDKVTGDFKGIKVSTTEQLIFSQKLVVGPTMLQTVCKAFNSDVLSVEGRNAAQESGEEKEAPKVVRGICITDKSLRADLCTLMVVFPPHCVTVQENGVIRALQLGSSVSVCPEGKFLVQLSMVCSNESVGIEALQRATQFLFNSRDSSSTADAEKPTLLWAAFYAHNEIYEGGADVLILCKWILAGHVAAFGMPDETLHFQKAVASAENVYKGLFPDDDFFPRPPLSPTTTTDDFVMDDMVEENEHLV</sequence>
<dbReference type="OrthoDB" id="9446342at2759"/>
<reference evidence="7" key="1">
    <citation type="submission" date="2021-08" db="EMBL/GenBank/DDBJ databases">
        <title>WGS assembly of Ceratopteris richardii.</title>
        <authorList>
            <person name="Marchant D.B."/>
            <person name="Chen G."/>
            <person name="Jenkins J."/>
            <person name="Shu S."/>
            <person name="Leebens-Mack J."/>
            <person name="Grimwood J."/>
            <person name="Schmutz J."/>
            <person name="Soltis P."/>
            <person name="Soltis D."/>
            <person name="Chen Z.-H."/>
        </authorList>
    </citation>
    <scope>NUCLEOTIDE SEQUENCE</scope>
    <source>
        <strain evidence="7">Whitten #5841</strain>
        <tissue evidence="7">Leaf</tissue>
    </source>
</reference>
<dbReference type="GO" id="GO:0007264">
    <property type="term" value="P:small GTPase-mediated signal transduction"/>
    <property type="evidence" value="ECO:0007669"/>
    <property type="project" value="InterPro"/>
</dbReference>
<dbReference type="AlphaFoldDB" id="A0A8T2RMK9"/>
<feature type="compositionally biased region" description="Polar residues" evidence="5">
    <location>
        <begin position="112"/>
        <end position="121"/>
    </location>
</feature>
<feature type="compositionally biased region" description="Polar residues" evidence="5">
    <location>
        <begin position="72"/>
        <end position="95"/>
    </location>
</feature>
<evidence type="ECO:0000313" key="8">
    <source>
        <dbReference type="Proteomes" id="UP000825935"/>
    </source>
</evidence>
<dbReference type="Gene3D" id="3.50.50.60">
    <property type="entry name" value="FAD/NAD(P)-binding domain"/>
    <property type="match status" value="2"/>
</dbReference>
<feature type="domain" description="RAE1/2" evidence="6">
    <location>
        <begin position="486"/>
        <end position="589"/>
    </location>
</feature>
<dbReference type="GO" id="GO:0006886">
    <property type="term" value="P:intracellular protein transport"/>
    <property type="evidence" value="ECO:0007669"/>
    <property type="project" value="InterPro"/>
</dbReference>
<protein>
    <recommendedName>
        <fullName evidence="6">RAE1/2 domain-containing protein</fullName>
    </recommendedName>
</protein>
<keyword evidence="4" id="KW-0963">Cytoplasm</keyword>
<evidence type="ECO:0000256" key="5">
    <source>
        <dbReference type="SAM" id="MobiDB-lite"/>
    </source>
</evidence>
<evidence type="ECO:0000256" key="3">
    <source>
        <dbReference type="ARBA" id="ARBA00022468"/>
    </source>
</evidence>
<dbReference type="SUPFAM" id="SSF51905">
    <property type="entry name" value="FAD/NAD(P)-binding domain"/>
    <property type="match status" value="1"/>
</dbReference>
<dbReference type="PIRSF" id="PIRSF016550">
    <property type="entry name" value="Rab_ger_ger_transf_A_euk"/>
    <property type="match status" value="1"/>
</dbReference>
<dbReference type="PANTHER" id="PTHR11787:SF4">
    <property type="entry name" value="CHM, RAB ESCORT PROTEIN 1"/>
    <property type="match status" value="1"/>
</dbReference>
<dbReference type="GO" id="GO:0005968">
    <property type="term" value="C:Rab-protein geranylgeranyltransferase complex"/>
    <property type="evidence" value="ECO:0007669"/>
    <property type="project" value="InterPro"/>
</dbReference>
<dbReference type="OMA" id="EHYVLHA"/>
<dbReference type="GO" id="GO:0005829">
    <property type="term" value="C:cytosol"/>
    <property type="evidence" value="ECO:0007669"/>
    <property type="project" value="UniProtKB-SubCell"/>
</dbReference>
<keyword evidence="3" id="KW-0343">GTPase activation</keyword>
<dbReference type="InterPro" id="IPR018203">
    <property type="entry name" value="GDP_dissociation_inhibitor"/>
</dbReference>
<dbReference type="GO" id="GO:0005092">
    <property type="term" value="F:GDP-dissociation inhibitor activity"/>
    <property type="evidence" value="ECO:0007669"/>
    <property type="project" value="InterPro"/>
</dbReference>
<accession>A0A8T2RMK9</accession>
<gene>
    <name evidence="7" type="ORF">KP509_26G050100</name>
</gene>
<dbReference type="InterPro" id="IPR001738">
    <property type="entry name" value="Rab_escort"/>
</dbReference>
<dbReference type="GO" id="GO:0005634">
    <property type="term" value="C:nucleus"/>
    <property type="evidence" value="ECO:0007669"/>
    <property type="project" value="TreeGrafter"/>
</dbReference>
<dbReference type="Gene3D" id="3.30.519.10">
    <property type="entry name" value="Guanine Nucleotide Dissociation Inhibitor, domain 2"/>
    <property type="match status" value="1"/>
</dbReference>
<dbReference type="InterPro" id="IPR054420">
    <property type="entry name" value="RAE1_2_domI_C"/>
</dbReference>
<dbReference type="Pfam" id="PF00996">
    <property type="entry name" value="GDI"/>
    <property type="match status" value="2"/>
</dbReference>
<organism evidence="7 8">
    <name type="scientific">Ceratopteris richardii</name>
    <name type="common">Triangle waterfern</name>
    <dbReference type="NCBI Taxonomy" id="49495"/>
    <lineage>
        <taxon>Eukaryota</taxon>
        <taxon>Viridiplantae</taxon>
        <taxon>Streptophyta</taxon>
        <taxon>Embryophyta</taxon>
        <taxon>Tracheophyta</taxon>
        <taxon>Polypodiopsida</taxon>
        <taxon>Polypodiidae</taxon>
        <taxon>Polypodiales</taxon>
        <taxon>Pteridineae</taxon>
        <taxon>Pteridaceae</taxon>
        <taxon>Parkerioideae</taxon>
        <taxon>Ceratopteris</taxon>
    </lineage>
</organism>
<feature type="region of interest" description="Disordered" evidence="5">
    <location>
        <begin position="72"/>
        <end position="97"/>
    </location>
</feature>
<dbReference type="GO" id="GO:0016192">
    <property type="term" value="P:vesicle-mediated transport"/>
    <property type="evidence" value="ECO:0007669"/>
    <property type="project" value="TreeGrafter"/>
</dbReference>
<keyword evidence="8" id="KW-1185">Reference proteome</keyword>
<comment type="caution">
    <text evidence="7">The sequence shown here is derived from an EMBL/GenBank/DDBJ whole genome shotgun (WGS) entry which is preliminary data.</text>
</comment>
<comment type="similarity">
    <text evidence="2">Belongs to the Rab GDI family.</text>
</comment>
<dbReference type="PANTHER" id="PTHR11787">
    <property type="entry name" value="RAB GDP-DISSOCIATION INHIBITOR"/>
    <property type="match status" value="1"/>
</dbReference>
<dbReference type="GO" id="GO:0005096">
    <property type="term" value="F:GTPase activator activity"/>
    <property type="evidence" value="ECO:0007669"/>
    <property type="project" value="UniProtKB-KW"/>
</dbReference>
<evidence type="ECO:0000313" key="7">
    <source>
        <dbReference type="EMBL" id="KAH7297034.1"/>
    </source>
</evidence>
<name>A0A8T2RMK9_CERRI</name>
<dbReference type="Pfam" id="PF22603">
    <property type="entry name" value="RAE1_2_domI_C"/>
    <property type="match status" value="1"/>
</dbReference>